<accession>A0A533Q890</accession>
<comment type="caution">
    <text evidence="1">The sequence shown here is derived from an EMBL/GenBank/DDBJ whole genome shotgun (WGS) entry which is preliminary data.</text>
</comment>
<dbReference type="Proteomes" id="UP000319783">
    <property type="component" value="Unassembled WGS sequence"/>
</dbReference>
<sequence length="37" mass="4417">MKNFEFLIHQDRVVARTNLVPICLEQEWFVHAHGIKP</sequence>
<organism evidence="1 2">
    <name type="scientific">Candidatus Jettenia ecosi</name>
    <dbReference type="NCBI Taxonomy" id="2494326"/>
    <lineage>
        <taxon>Bacteria</taxon>
        <taxon>Pseudomonadati</taxon>
        <taxon>Planctomycetota</taxon>
        <taxon>Candidatus Brocadiia</taxon>
        <taxon>Candidatus Brocadiales</taxon>
        <taxon>Candidatus Brocadiaceae</taxon>
        <taxon>Candidatus Jettenia</taxon>
    </lineage>
</organism>
<evidence type="ECO:0000313" key="2">
    <source>
        <dbReference type="Proteomes" id="UP000319783"/>
    </source>
</evidence>
<name>A0A533Q890_9BACT</name>
<dbReference type="EMBL" id="SULG01000074">
    <property type="protein sequence ID" value="TLD40873.1"/>
    <property type="molecule type" value="Genomic_DNA"/>
</dbReference>
<proteinExistence type="predicted"/>
<evidence type="ECO:0000313" key="1">
    <source>
        <dbReference type="EMBL" id="TLD40873.1"/>
    </source>
</evidence>
<protein>
    <submittedName>
        <fullName evidence="1">Uncharacterized protein</fullName>
    </submittedName>
</protein>
<dbReference type="AlphaFoldDB" id="A0A533Q890"/>
<reference evidence="1 2" key="1">
    <citation type="submission" date="2019-04" db="EMBL/GenBank/DDBJ databases">
        <title>Genome of a novel bacterium Candidatus Jettenia ecosi reconstructed from metagenome of an anammox bioreactor.</title>
        <authorList>
            <person name="Mardanov A.V."/>
            <person name="Beletsky A.V."/>
            <person name="Ravin N.V."/>
            <person name="Botchkova E.A."/>
            <person name="Litti Y.V."/>
            <person name="Nozhevnikova A.N."/>
        </authorList>
    </citation>
    <scope>NUCLEOTIDE SEQUENCE [LARGE SCALE GENOMIC DNA]</scope>
    <source>
        <strain evidence="1">J2</strain>
    </source>
</reference>
<gene>
    <name evidence="1" type="ORF">JETT_2865</name>
</gene>